<gene>
    <name evidence="13" type="ORF">DN603_01435</name>
</gene>
<dbReference type="GO" id="GO:0005886">
    <property type="term" value="C:plasma membrane"/>
    <property type="evidence" value="ECO:0007669"/>
    <property type="project" value="UniProtKB-SubCell"/>
</dbReference>
<dbReference type="Pfam" id="PF03934">
    <property type="entry name" value="T2SSK"/>
    <property type="match status" value="1"/>
</dbReference>
<dbReference type="InterPro" id="IPR049031">
    <property type="entry name" value="T2SSK_SAM-like_1st"/>
</dbReference>
<dbReference type="InterPro" id="IPR038072">
    <property type="entry name" value="GspK_central_sf"/>
</dbReference>
<accession>A0A443VUJ0</accession>
<dbReference type="GO" id="GO:0009306">
    <property type="term" value="P:protein secretion"/>
    <property type="evidence" value="ECO:0007669"/>
    <property type="project" value="InterPro"/>
</dbReference>
<dbReference type="SUPFAM" id="SSF54523">
    <property type="entry name" value="Pili subunits"/>
    <property type="match status" value="1"/>
</dbReference>
<dbReference type="InterPro" id="IPR005628">
    <property type="entry name" value="GspK"/>
</dbReference>
<feature type="domain" description="T2SS protein K second SAM-like" evidence="11">
    <location>
        <begin position="216"/>
        <end position="280"/>
    </location>
</feature>
<dbReference type="Gene3D" id="3.30.1300.30">
    <property type="entry name" value="GSPII I/J protein-like"/>
    <property type="match status" value="1"/>
</dbReference>
<evidence type="ECO:0000313" key="14">
    <source>
        <dbReference type="Proteomes" id="UP000288843"/>
    </source>
</evidence>
<comment type="caution">
    <text evidence="13">The sequence shown here is derived from an EMBL/GenBank/DDBJ whole genome shotgun (WGS) entry which is preliminary data.</text>
</comment>
<dbReference type="EMBL" id="QKOX01000001">
    <property type="protein sequence ID" value="RWT26248.1"/>
    <property type="molecule type" value="Genomic_DNA"/>
</dbReference>
<evidence type="ECO:0000256" key="10">
    <source>
        <dbReference type="PIRNR" id="PIRNR002786"/>
    </source>
</evidence>
<keyword evidence="8" id="KW-1133">Transmembrane helix</keyword>
<keyword evidence="4 10" id="KW-1003">Cell membrane</keyword>
<comment type="similarity">
    <text evidence="2 10">Belongs to the GSP K family.</text>
</comment>
<evidence type="ECO:0000256" key="4">
    <source>
        <dbReference type="ARBA" id="ARBA00022475"/>
    </source>
</evidence>
<dbReference type="NCBIfam" id="NF037980">
    <property type="entry name" value="T2SS_GspK"/>
    <property type="match status" value="1"/>
</dbReference>
<dbReference type="PANTHER" id="PTHR38831">
    <property type="entry name" value="TYPE II SECRETION SYSTEM PROTEIN K"/>
    <property type="match status" value="1"/>
</dbReference>
<dbReference type="InterPro" id="IPR049179">
    <property type="entry name" value="T2SSK_SAM-like_2nd"/>
</dbReference>
<evidence type="ECO:0000256" key="2">
    <source>
        <dbReference type="ARBA" id="ARBA00007246"/>
    </source>
</evidence>
<evidence type="ECO:0000256" key="8">
    <source>
        <dbReference type="ARBA" id="ARBA00022989"/>
    </source>
</evidence>
<evidence type="ECO:0000256" key="7">
    <source>
        <dbReference type="ARBA" id="ARBA00022927"/>
    </source>
</evidence>
<comment type="subcellular location">
    <subcellularLocation>
        <location evidence="1 10">Cell inner membrane</location>
    </subcellularLocation>
</comment>
<reference evidence="13 14" key="1">
    <citation type="submission" date="2018-06" db="EMBL/GenBank/DDBJ databases">
        <title>Carbapenemase-producing Enterobacteriaceae present in wastewater treatment plant effluent and nearby surface waters in the US.</title>
        <authorList>
            <person name="Mathys D.A."/>
            <person name="Mollenkopf D.F."/>
            <person name="Feicht S.M."/>
            <person name="Adams R.J."/>
            <person name="Albers A.L."/>
            <person name="Stuever D.M."/>
            <person name="Daniels J.B."/>
            <person name="Wittum T.E."/>
        </authorList>
    </citation>
    <scope>NUCLEOTIDE SEQUENCE [LARGE SCALE GENOMIC DNA]</scope>
    <source>
        <strain evidence="13 14">GEO_47_Down_B</strain>
    </source>
</reference>
<dbReference type="RefSeq" id="WP_085397076.1">
    <property type="nucleotide sequence ID" value="NZ_BIIZ01000008.1"/>
</dbReference>
<dbReference type="AlphaFoldDB" id="A0A443VUJ0"/>
<keyword evidence="5 10" id="KW-0997">Cell inner membrane</keyword>
<proteinExistence type="inferred from homology"/>
<dbReference type="PANTHER" id="PTHR38831:SF1">
    <property type="entry name" value="TYPE II SECRETION SYSTEM PROTEIN K-RELATED"/>
    <property type="match status" value="1"/>
</dbReference>
<evidence type="ECO:0000256" key="9">
    <source>
        <dbReference type="ARBA" id="ARBA00023136"/>
    </source>
</evidence>
<dbReference type="InterPro" id="IPR045584">
    <property type="entry name" value="Pilin-like"/>
</dbReference>
<protein>
    <recommendedName>
        <fullName evidence="10">Type II secretion system protein K</fullName>
    </recommendedName>
</protein>
<evidence type="ECO:0000256" key="1">
    <source>
        <dbReference type="ARBA" id="ARBA00004533"/>
    </source>
</evidence>
<evidence type="ECO:0000259" key="11">
    <source>
        <dbReference type="Pfam" id="PF03934"/>
    </source>
</evidence>
<dbReference type="Pfam" id="PF21687">
    <property type="entry name" value="T2SSK_1st"/>
    <property type="match status" value="1"/>
</dbReference>
<keyword evidence="9 10" id="KW-0472">Membrane</keyword>
<evidence type="ECO:0000259" key="12">
    <source>
        <dbReference type="Pfam" id="PF21687"/>
    </source>
</evidence>
<name>A0A443VUJ0_RAOPL</name>
<dbReference type="SUPFAM" id="SSF158544">
    <property type="entry name" value="GspK insert domain-like"/>
    <property type="match status" value="2"/>
</dbReference>
<keyword evidence="6" id="KW-0812">Transmembrane</keyword>
<keyword evidence="7" id="KW-0653">Protein transport</keyword>
<evidence type="ECO:0000256" key="6">
    <source>
        <dbReference type="ARBA" id="ARBA00022692"/>
    </source>
</evidence>
<organism evidence="13 14">
    <name type="scientific">Raoultella planticola</name>
    <name type="common">Klebsiella planticola</name>
    <dbReference type="NCBI Taxonomy" id="575"/>
    <lineage>
        <taxon>Bacteria</taxon>
        <taxon>Pseudomonadati</taxon>
        <taxon>Pseudomonadota</taxon>
        <taxon>Gammaproteobacteria</taxon>
        <taxon>Enterobacterales</taxon>
        <taxon>Enterobacteriaceae</taxon>
        <taxon>Klebsiella/Raoultella group</taxon>
        <taxon>Raoultella</taxon>
    </lineage>
</organism>
<dbReference type="PIRSF" id="PIRSF002786">
    <property type="entry name" value="XcpX"/>
    <property type="match status" value="1"/>
</dbReference>
<evidence type="ECO:0000313" key="13">
    <source>
        <dbReference type="EMBL" id="RWT26248.1"/>
    </source>
</evidence>
<evidence type="ECO:0000256" key="5">
    <source>
        <dbReference type="ARBA" id="ARBA00022519"/>
    </source>
</evidence>
<feature type="domain" description="T2SS protein K first SAM-like" evidence="12">
    <location>
        <begin position="102"/>
        <end position="211"/>
    </location>
</feature>
<keyword evidence="3 10" id="KW-0813">Transport</keyword>
<evidence type="ECO:0000256" key="3">
    <source>
        <dbReference type="ARBA" id="ARBA00022448"/>
    </source>
</evidence>
<dbReference type="Proteomes" id="UP000288843">
    <property type="component" value="Unassembled WGS sequence"/>
</dbReference>
<sequence>MNHRQRGVALLMVLLILALMMVLASAMTERTARLYQQTATTLDNLQAKWYALGAETMAAALLQRDALDSPNQTHLAQNWAQEGRRFTVNDGEINATITDGQACFNLNAINHGSGEESEAIPWPARAFTRLLENLGEEPLRALQLTAALRDWIDGDREPRLNGGEDEVYMARSPGYLAANQKIQDVSELRLIAGMDAALYLRLLPFVCALPDDALQLNVNTLRADQAPLLMALFPTGVNLQQARQLLQDRPRSGWNSVAAFLALPALQQSDTAAARPWLTVHSQRFVAAFTVVMGSTRYQQRSVLQKEGRTFRIIQRHYGLYRVADESR</sequence>
<dbReference type="Gene3D" id="1.10.40.60">
    <property type="entry name" value="EpsJ-like"/>
    <property type="match status" value="2"/>
</dbReference>